<dbReference type="InterPro" id="IPR005119">
    <property type="entry name" value="LysR_subst-bd"/>
</dbReference>
<evidence type="ECO:0000259" key="5">
    <source>
        <dbReference type="PROSITE" id="PS50931"/>
    </source>
</evidence>
<gene>
    <name evidence="6" type="ORF">NOV18_27280</name>
</gene>
<dbReference type="Proteomes" id="UP001058744">
    <property type="component" value="Chromosome"/>
</dbReference>
<keyword evidence="2" id="KW-0805">Transcription regulation</keyword>
<organism evidence="6 7">
    <name type="scientific">Pseudomonas asiatica</name>
    <dbReference type="NCBI Taxonomy" id="2219225"/>
    <lineage>
        <taxon>Bacteria</taxon>
        <taxon>Pseudomonadati</taxon>
        <taxon>Pseudomonadota</taxon>
        <taxon>Gammaproteobacteria</taxon>
        <taxon>Pseudomonadales</taxon>
        <taxon>Pseudomonadaceae</taxon>
        <taxon>Pseudomonas</taxon>
    </lineage>
</organism>
<sequence length="299" mass="33504">MRADTPFKAIACFDAVMRTGSATLAAERLFVTPGAVTQQLRKLEEWLGVRLFERSVRKLHPTGDGLRYWSQVRPALEQIAQANADLHANGEQHVSLSLPPAFANTWFARRMGDLTRRLPALKLHLNADADTVDFDTGSFDLAVRHFNGRDDRLHAHRLLVDEVRVYCSPDYQREVGLVQLEDIQRATLLHTTFHANWSRWLASAGVSSSILPSGIRFDQSELAITAAKSSQGLVLTSPWLVEDDVERGRLIQLFPHSLRTGKGYYLVYGKGTVLGPGAQDLYDWMMSCVPTSDWDVSDE</sequence>
<evidence type="ECO:0000256" key="3">
    <source>
        <dbReference type="ARBA" id="ARBA00023125"/>
    </source>
</evidence>
<keyword evidence="4" id="KW-0804">Transcription</keyword>
<dbReference type="InterPro" id="IPR058163">
    <property type="entry name" value="LysR-type_TF_proteobact-type"/>
</dbReference>
<dbReference type="GO" id="GO:0003700">
    <property type="term" value="F:DNA-binding transcription factor activity"/>
    <property type="evidence" value="ECO:0007669"/>
    <property type="project" value="InterPro"/>
</dbReference>
<dbReference type="PRINTS" id="PR00039">
    <property type="entry name" value="HTHLYSR"/>
</dbReference>
<dbReference type="Pfam" id="PF00126">
    <property type="entry name" value="HTH_1"/>
    <property type="match status" value="1"/>
</dbReference>
<dbReference type="SUPFAM" id="SSF46785">
    <property type="entry name" value="Winged helix' DNA-binding domain"/>
    <property type="match status" value="1"/>
</dbReference>
<evidence type="ECO:0000313" key="7">
    <source>
        <dbReference type="Proteomes" id="UP001058744"/>
    </source>
</evidence>
<dbReference type="CDD" id="cd08432">
    <property type="entry name" value="PBP2_GcdR_TrpI_HvrB_AmpR_like"/>
    <property type="match status" value="1"/>
</dbReference>
<dbReference type="Gene3D" id="1.10.10.10">
    <property type="entry name" value="Winged helix-like DNA-binding domain superfamily/Winged helix DNA-binding domain"/>
    <property type="match status" value="1"/>
</dbReference>
<proteinExistence type="inferred from homology"/>
<evidence type="ECO:0000256" key="4">
    <source>
        <dbReference type="ARBA" id="ARBA00023163"/>
    </source>
</evidence>
<keyword evidence="3" id="KW-0238">DNA-binding</keyword>
<protein>
    <submittedName>
        <fullName evidence="6">LysR substrate-binding domain-containing protein</fullName>
    </submittedName>
</protein>
<dbReference type="InterPro" id="IPR000847">
    <property type="entry name" value="LysR_HTH_N"/>
</dbReference>
<dbReference type="PROSITE" id="PS50931">
    <property type="entry name" value="HTH_LYSR"/>
    <property type="match status" value="1"/>
</dbReference>
<evidence type="ECO:0000256" key="2">
    <source>
        <dbReference type="ARBA" id="ARBA00023015"/>
    </source>
</evidence>
<dbReference type="SUPFAM" id="SSF53850">
    <property type="entry name" value="Periplasmic binding protein-like II"/>
    <property type="match status" value="1"/>
</dbReference>
<dbReference type="PANTHER" id="PTHR30537:SF5">
    <property type="entry name" value="HTH-TYPE TRANSCRIPTIONAL ACTIVATOR TTDR-RELATED"/>
    <property type="match status" value="1"/>
</dbReference>
<dbReference type="Pfam" id="PF03466">
    <property type="entry name" value="LysR_substrate"/>
    <property type="match status" value="1"/>
</dbReference>
<dbReference type="GO" id="GO:0003677">
    <property type="term" value="F:DNA binding"/>
    <property type="evidence" value="ECO:0007669"/>
    <property type="project" value="UniProtKB-KW"/>
</dbReference>
<comment type="similarity">
    <text evidence="1">Belongs to the LysR transcriptional regulatory family.</text>
</comment>
<evidence type="ECO:0000313" key="6">
    <source>
        <dbReference type="EMBL" id="UUC18888.1"/>
    </source>
</evidence>
<accession>A0AAJ5ILV9</accession>
<feature type="domain" description="HTH lysR-type" evidence="5">
    <location>
        <begin position="5"/>
        <end position="62"/>
    </location>
</feature>
<name>A0AAJ5ILV9_9PSED</name>
<dbReference type="PANTHER" id="PTHR30537">
    <property type="entry name" value="HTH-TYPE TRANSCRIPTIONAL REGULATOR"/>
    <property type="match status" value="1"/>
</dbReference>
<dbReference type="InterPro" id="IPR036388">
    <property type="entry name" value="WH-like_DNA-bd_sf"/>
</dbReference>
<reference evidence="6" key="1">
    <citation type="submission" date="2022-07" db="EMBL/GenBank/DDBJ databases">
        <title>Complete genome of MD9.</title>
        <authorList>
            <person name="Cao G."/>
        </authorList>
    </citation>
    <scope>NUCLEOTIDE SEQUENCE</scope>
    <source>
        <strain evidence="6">MD9</strain>
    </source>
</reference>
<evidence type="ECO:0000256" key="1">
    <source>
        <dbReference type="ARBA" id="ARBA00009437"/>
    </source>
</evidence>
<dbReference type="AlphaFoldDB" id="A0AAJ5ILV9"/>
<dbReference type="InterPro" id="IPR036390">
    <property type="entry name" value="WH_DNA-bd_sf"/>
</dbReference>
<dbReference type="EMBL" id="CP101700">
    <property type="protein sequence ID" value="UUC18888.1"/>
    <property type="molecule type" value="Genomic_DNA"/>
</dbReference>
<dbReference type="Gene3D" id="3.40.190.10">
    <property type="entry name" value="Periplasmic binding protein-like II"/>
    <property type="match status" value="2"/>
</dbReference>
<dbReference type="RefSeq" id="WP_232891602.1">
    <property type="nucleotide sequence ID" value="NZ_CP101700.1"/>
</dbReference>